<sequence>MDVYQMVAGSSGDQGMEEEAQSGMAGHQWRFDLIKEIGGFPEGGNSDLKHEPKWPGHLQRPCGLQLNFTASWGDLHYLGLTGLEVVGKDGQALPISLHQISASPRDLNDLPEYTDDSRTLDKLIDGANITMQDEHMWLIPFSPGLDHVVTIRFDRAESIAGLRFWNYNKSPEDTYRGAKVVHVSLDGLCVSPPEGFLIRKGPGNCHFDFAQEILFVDYLQPRLLPQPARRQAEVTGGSTQDSSWAGLEKLELTPGLDRGLSLEPGRGEVEQRGCSVTSCGVHSLHPMSHHQHDGDWQPRGQPTEQSTRHVSYGSLDTSSDIAAFPDSVNSLEGVCGDVRTPDKLIDQVNDTSDGRHMWLAPILPGLPHGEVAVGMVSRDGELEGDQGVGRVNRVYVIFDLPTTVSMIKLWNYAKTPHRGVKEFGLLVDDLLVYNGILAMVSHLVGGILPTCEPTVPYHTILFTEDTDICHQEKHTAISNQVEDQDVQLMNENQIITTSKRKQSTADQGQCTCPERPALGVKSEQSQAPGPGAGEGLPGRHTGRRHLPVGTWWCGFLLAPQNLHKREGDDEAVAVLTGQVGAGHNAMSPALHPQR</sequence>
<accession>L9KZ18</accession>
<feature type="compositionally biased region" description="Polar residues" evidence="1">
    <location>
        <begin position="300"/>
        <end position="311"/>
    </location>
</feature>
<dbReference type="AlphaFoldDB" id="L9KZ18"/>
<feature type="domain" description="KATNIP" evidence="2">
    <location>
        <begin position="317"/>
        <end position="439"/>
    </location>
</feature>
<protein>
    <recommendedName>
        <fullName evidence="2">KATNIP domain-containing protein</fullName>
    </recommendedName>
</protein>
<dbReference type="InterPro" id="IPR027859">
    <property type="entry name" value="KATNIP_dom"/>
</dbReference>
<evidence type="ECO:0000256" key="1">
    <source>
        <dbReference type="SAM" id="MobiDB-lite"/>
    </source>
</evidence>
<dbReference type="EMBL" id="KB320653">
    <property type="protein sequence ID" value="ELW66407.1"/>
    <property type="molecule type" value="Genomic_DNA"/>
</dbReference>
<dbReference type="PANTHER" id="PTHR21534">
    <property type="entry name" value="KATANIN-INTERACTING PROTEIN"/>
    <property type="match status" value="1"/>
</dbReference>
<dbReference type="STRING" id="246437.L9KZ18"/>
<reference evidence="4" key="1">
    <citation type="submission" date="2012-07" db="EMBL/GenBank/DDBJ databases">
        <title>Genome of the Chinese tree shrew, a rising model animal genetically related to primates.</title>
        <authorList>
            <person name="Zhang G."/>
            <person name="Fan Y."/>
            <person name="Yao Y."/>
            <person name="Huang Z."/>
        </authorList>
    </citation>
    <scope>NUCLEOTIDE SEQUENCE [LARGE SCALE GENOMIC DNA]</scope>
</reference>
<gene>
    <name evidence="3" type="ORF">TREES_T100000428</name>
</gene>
<evidence type="ECO:0000259" key="2">
    <source>
        <dbReference type="Pfam" id="PF14652"/>
    </source>
</evidence>
<organism evidence="3 4">
    <name type="scientific">Tupaia chinensis</name>
    <name type="common">Chinese tree shrew</name>
    <name type="synonym">Tupaia belangeri chinensis</name>
    <dbReference type="NCBI Taxonomy" id="246437"/>
    <lineage>
        <taxon>Eukaryota</taxon>
        <taxon>Metazoa</taxon>
        <taxon>Chordata</taxon>
        <taxon>Craniata</taxon>
        <taxon>Vertebrata</taxon>
        <taxon>Euteleostomi</taxon>
        <taxon>Mammalia</taxon>
        <taxon>Eutheria</taxon>
        <taxon>Euarchontoglires</taxon>
        <taxon>Scandentia</taxon>
        <taxon>Tupaiidae</taxon>
        <taxon>Tupaia</taxon>
    </lineage>
</organism>
<feature type="region of interest" description="Disordered" evidence="1">
    <location>
        <begin position="519"/>
        <end position="541"/>
    </location>
</feature>
<feature type="region of interest" description="Disordered" evidence="1">
    <location>
        <begin position="285"/>
        <end position="311"/>
    </location>
</feature>
<feature type="domain" description="KATNIP" evidence="2">
    <location>
        <begin position="66"/>
        <end position="222"/>
    </location>
</feature>
<name>L9KZ18_TUPCH</name>
<dbReference type="InParanoid" id="L9KZ18"/>
<dbReference type="Proteomes" id="UP000011518">
    <property type="component" value="Unassembled WGS sequence"/>
</dbReference>
<keyword evidence="4" id="KW-1185">Reference proteome</keyword>
<dbReference type="InterPro" id="IPR026704">
    <property type="entry name" value="KATNIP"/>
</dbReference>
<reference evidence="4" key="2">
    <citation type="journal article" date="2013" name="Nat. Commun.">
        <title>Genome of the Chinese tree shrew.</title>
        <authorList>
            <person name="Fan Y."/>
            <person name="Huang Z.Y."/>
            <person name="Cao C.C."/>
            <person name="Chen C.S."/>
            <person name="Chen Y.X."/>
            <person name="Fan D.D."/>
            <person name="He J."/>
            <person name="Hou H.L."/>
            <person name="Hu L."/>
            <person name="Hu X.T."/>
            <person name="Jiang X.T."/>
            <person name="Lai R."/>
            <person name="Lang Y.S."/>
            <person name="Liang B."/>
            <person name="Liao S.G."/>
            <person name="Mu D."/>
            <person name="Ma Y.Y."/>
            <person name="Niu Y.Y."/>
            <person name="Sun X.Q."/>
            <person name="Xia J.Q."/>
            <person name="Xiao J."/>
            <person name="Xiong Z.Q."/>
            <person name="Xu L."/>
            <person name="Yang L."/>
            <person name="Zhang Y."/>
            <person name="Zhao W."/>
            <person name="Zhao X.D."/>
            <person name="Zheng Y.T."/>
            <person name="Zhou J.M."/>
            <person name="Zhu Y.B."/>
            <person name="Zhang G.J."/>
            <person name="Wang J."/>
            <person name="Yao Y.G."/>
        </authorList>
    </citation>
    <scope>NUCLEOTIDE SEQUENCE [LARGE SCALE GENOMIC DNA]</scope>
</reference>
<evidence type="ECO:0000313" key="4">
    <source>
        <dbReference type="Proteomes" id="UP000011518"/>
    </source>
</evidence>
<dbReference type="Pfam" id="PF14652">
    <property type="entry name" value="DUF4457"/>
    <property type="match status" value="2"/>
</dbReference>
<proteinExistence type="predicted"/>
<evidence type="ECO:0000313" key="3">
    <source>
        <dbReference type="EMBL" id="ELW66407.1"/>
    </source>
</evidence>
<dbReference type="PANTHER" id="PTHR21534:SF0">
    <property type="entry name" value="KATANIN-INTERACTING PROTEIN"/>
    <property type="match status" value="1"/>
</dbReference>